<proteinExistence type="predicted"/>
<name>A0A822FUF3_9BILA</name>
<evidence type="ECO:0000313" key="3">
    <source>
        <dbReference type="Proteomes" id="UP000663848"/>
    </source>
</evidence>
<accession>A0A822FUF3</accession>
<gene>
    <name evidence="2" type="ORF">QYT958_LOCUS47044</name>
</gene>
<sequence length="47" mass="5204">DDDKPTEPQQQLNVSAISRRTHSPPPSTNTATTTLIEDDQIDKEAQL</sequence>
<dbReference type="Proteomes" id="UP000663848">
    <property type="component" value="Unassembled WGS sequence"/>
</dbReference>
<evidence type="ECO:0000256" key="1">
    <source>
        <dbReference type="SAM" id="MobiDB-lite"/>
    </source>
</evidence>
<feature type="non-terminal residue" evidence="2">
    <location>
        <position position="1"/>
    </location>
</feature>
<feature type="region of interest" description="Disordered" evidence="1">
    <location>
        <begin position="1"/>
        <end position="47"/>
    </location>
</feature>
<reference evidence="2" key="1">
    <citation type="submission" date="2021-02" db="EMBL/GenBank/DDBJ databases">
        <authorList>
            <person name="Nowell W R."/>
        </authorList>
    </citation>
    <scope>NUCLEOTIDE SEQUENCE</scope>
</reference>
<dbReference type="AlphaFoldDB" id="A0A822FUF3"/>
<feature type="compositionally biased region" description="Polar residues" evidence="1">
    <location>
        <begin position="7"/>
        <end position="18"/>
    </location>
</feature>
<feature type="non-terminal residue" evidence="2">
    <location>
        <position position="47"/>
    </location>
</feature>
<evidence type="ECO:0000313" key="2">
    <source>
        <dbReference type="EMBL" id="CAF5133480.1"/>
    </source>
</evidence>
<protein>
    <submittedName>
        <fullName evidence="2">Uncharacterized protein</fullName>
    </submittedName>
</protein>
<comment type="caution">
    <text evidence="2">The sequence shown here is derived from an EMBL/GenBank/DDBJ whole genome shotgun (WGS) entry which is preliminary data.</text>
</comment>
<organism evidence="2 3">
    <name type="scientific">Rotaria socialis</name>
    <dbReference type="NCBI Taxonomy" id="392032"/>
    <lineage>
        <taxon>Eukaryota</taxon>
        <taxon>Metazoa</taxon>
        <taxon>Spiralia</taxon>
        <taxon>Gnathifera</taxon>
        <taxon>Rotifera</taxon>
        <taxon>Eurotatoria</taxon>
        <taxon>Bdelloidea</taxon>
        <taxon>Philodinida</taxon>
        <taxon>Philodinidae</taxon>
        <taxon>Rotaria</taxon>
    </lineage>
</organism>
<dbReference type="EMBL" id="CAJOBR010086449">
    <property type="protein sequence ID" value="CAF5133480.1"/>
    <property type="molecule type" value="Genomic_DNA"/>
</dbReference>